<protein>
    <submittedName>
        <fullName evidence="4">Uncharacterized protein LOC114913921</fullName>
    </submittedName>
</protein>
<dbReference type="RefSeq" id="XP_029118876.1">
    <property type="nucleotide sequence ID" value="XM_029263043.1"/>
</dbReference>
<evidence type="ECO:0000313" key="4">
    <source>
        <dbReference type="RefSeq" id="XP_029118876.1"/>
    </source>
</evidence>
<feature type="compositionally biased region" description="Basic and acidic residues" evidence="2">
    <location>
        <begin position="92"/>
        <end position="110"/>
    </location>
</feature>
<evidence type="ECO:0000256" key="1">
    <source>
        <dbReference type="SAM" id="Coils"/>
    </source>
</evidence>
<dbReference type="GeneID" id="114913921"/>
<name>A0A8N4F239_ELAGV</name>
<feature type="coiled-coil region" evidence="1">
    <location>
        <begin position="59"/>
        <end position="86"/>
    </location>
</feature>
<dbReference type="KEGG" id="egu:114913921"/>
<feature type="region of interest" description="Disordered" evidence="2">
    <location>
        <begin position="89"/>
        <end position="110"/>
    </location>
</feature>
<evidence type="ECO:0000256" key="2">
    <source>
        <dbReference type="SAM" id="MobiDB-lite"/>
    </source>
</evidence>
<organism evidence="3 4">
    <name type="scientific">Elaeis guineensis var. tenera</name>
    <name type="common">Oil palm</name>
    <dbReference type="NCBI Taxonomy" id="51953"/>
    <lineage>
        <taxon>Eukaryota</taxon>
        <taxon>Viridiplantae</taxon>
        <taxon>Streptophyta</taxon>
        <taxon>Embryophyta</taxon>
        <taxon>Tracheophyta</taxon>
        <taxon>Spermatophyta</taxon>
        <taxon>Magnoliopsida</taxon>
        <taxon>Liliopsida</taxon>
        <taxon>Arecaceae</taxon>
        <taxon>Arecoideae</taxon>
        <taxon>Cocoseae</taxon>
        <taxon>Elaeidinae</taxon>
        <taxon>Elaeis</taxon>
    </lineage>
</organism>
<keyword evidence="3" id="KW-1185">Reference proteome</keyword>
<dbReference type="AlphaFoldDB" id="A0A8N4F239"/>
<accession>A0A8N4F239</accession>
<evidence type="ECO:0000313" key="3">
    <source>
        <dbReference type="Proteomes" id="UP000504607"/>
    </source>
</evidence>
<proteinExistence type="predicted"/>
<reference evidence="4" key="1">
    <citation type="submission" date="2025-08" db="UniProtKB">
        <authorList>
            <consortium name="RefSeq"/>
        </authorList>
    </citation>
    <scope>IDENTIFICATION</scope>
</reference>
<keyword evidence="1" id="KW-0175">Coiled coil</keyword>
<gene>
    <name evidence="4" type="primary">LOC114913921</name>
</gene>
<dbReference type="Proteomes" id="UP000504607">
    <property type="component" value="Chromosome 2"/>
</dbReference>
<sequence length="110" mass="12618">MEASFSLFYSGGMEGTTGFLLPNQRQQQQTMMGQRYFPARPMSNQALLQQHPAFLLSKLARARERAVQLEACLERAEEERKMWQRMAARHPLTAEEPREGTGMELCKDAL</sequence>